<dbReference type="InterPro" id="IPR006311">
    <property type="entry name" value="TAT_signal"/>
</dbReference>
<evidence type="ECO:0000256" key="1">
    <source>
        <dbReference type="SAM" id="MobiDB-lite"/>
    </source>
</evidence>
<dbReference type="KEGG" id="bcv:Bcav_2876"/>
<reference evidence="2 3" key="1">
    <citation type="journal article" date="2009" name="Stand. Genomic Sci.">
        <title>Complete genome sequence of Beutenbergia cavernae type strain (HKI 0122).</title>
        <authorList>
            <person name="Land M."/>
            <person name="Pukall R."/>
            <person name="Abt B."/>
            <person name="Goker M."/>
            <person name="Rohde M."/>
            <person name="Glavina Del Rio T."/>
            <person name="Tice H."/>
            <person name="Copeland A."/>
            <person name="Cheng J.F."/>
            <person name="Lucas S."/>
            <person name="Chen F."/>
            <person name="Nolan M."/>
            <person name="Bruce D."/>
            <person name="Goodwin L."/>
            <person name="Pitluck S."/>
            <person name="Ivanova N."/>
            <person name="Mavromatis K."/>
            <person name="Ovchinnikova G."/>
            <person name="Pati A."/>
            <person name="Chen A."/>
            <person name="Palaniappan K."/>
            <person name="Hauser L."/>
            <person name="Chang Y.J."/>
            <person name="Jefferies C.C."/>
            <person name="Saunders E."/>
            <person name="Brettin T."/>
            <person name="Detter J.C."/>
            <person name="Han C."/>
            <person name="Chain P."/>
            <person name="Bristow J."/>
            <person name="Eisen J.A."/>
            <person name="Markowitz V."/>
            <person name="Hugenholtz P."/>
            <person name="Kyrpides N.C."/>
            <person name="Klenk H.P."/>
            <person name="Lapidus A."/>
        </authorList>
    </citation>
    <scope>NUCLEOTIDE SEQUENCE [LARGE SCALE GENOMIC DNA]</scope>
    <source>
        <strain evidence="3">ATCC BAA-8 / DSM 12333 / NBRC 16432</strain>
    </source>
</reference>
<dbReference type="PANTHER" id="PTHR43649:SF14">
    <property type="entry name" value="BLR3389 PROTEIN"/>
    <property type="match status" value="1"/>
</dbReference>
<dbReference type="InterPro" id="IPR050490">
    <property type="entry name" value="Bact_solute-bd_prot1"/>
</dbReference>
<protein>
    <submittedName>
        <fullName evidence="2">Extracellular solute-binding protein family 1</fullName>
    </submittedName>
</protein>
<feature type="compositionally biased region" description="Basic and acidic residues" evidence="1">
    <location>
        <begin position="1"/>
        <end position="10"/>
    </location>
</feature>
<dbReference type="AlphaFoldDB" id="C5BZ06"/>
<evidence type="ECO:0000313" key="3">
    <source>
        <dbReference type="Proteomes" id="UP000007962"/>
    </source>
</evidence>
<dbReference type="STRING" id="471853.Bcav_2876"/>
<dbReference type="HOGENOM" id="CLU_031285_10_0_11"/>
<dbReference type="EMBL" id="CP001618">
    <property type="protein sequence ID" value="ACQ81121.1"/>
    <property type="molecule type" value="Genomic_DNA"/>
</dbReference>
<dbReference type="eggNOG" id="COG1653">
    <property type="taxonomic scope" value="Bacteria"/>
</dbReference>
<dbReference type="InterPro" id="IPR006059">
    <property type="entry name" value="SBP"/>
</dbReference>
<dbReference type="PANTHER" id="PTHR43649">
    <property type="entry name" value="ARABINOSE-BINDING PROTEIN-RELATED"/>
    <property type="match status" value="1"/>
</dbReference>
<dbReference type="PROSITE" id="PS51318">
    <property type="entry name" value="TAT"/>
    <property type="match status" value="1"/>
</dbReference>
<proteinExistence type="predicted"/>
<organism evidence="2 3">
    <name type="scientific">Beutenbergia cavernae (strain ATCC BAA-8 / DSM 12333 / CCUG 43141 / JCM 11478 / NBRC 16432 / NCIMB 13614 / HKI 0122)</name>
    <dbReference type="NCBI Taxonomy" id="471853"/>
    <lineage>
        <taxon>Bacteria</taxon>
        <taxon>Bacillati</taxon>
        <taxon>Actinomycetota</taxon>
        <taxon>Actinomycetes</taxon>
        <taxon>Micrococcales</taxon>
        <taxon>Beutenbergiaceae</taxon>
        <taxon>Beutenbergia</taxon>
    </lineage>
</organism>
<dbReference type="Proteomes" id="UP000007962">
    <property type="component" value="Chromosome"/>
</dbReference>
<accession>C5BZ06</accession>
<dbReference type="SUPFAM" id="SSF53850">
    <property type="entry name" value="Periplasmic binding protein-like II"/>
    <property type="match status" value="1"/>
</dbReference>
<dbReference type="Gene3D" id="3.40.190.10">
    <property type="entry name" value="Periplasmic binding protein-like II"/>
    <property type="match status" value="1"/>
</dbReference>
<gene>
    <name evidence="2" type="ordered locus">Bcav_2876</name>
</gene>
<evidence type="ECO:0000313" key="2">
    <source>
        <dbReference type="EMBL" id="ACQ81121.1"/>
    </source>
</evidence>
<feature type="region of interest" description="Disordered" evidence="1">
    <location>
        <begin position="1"/>
        <end position="22"/>
    </location>
</feature>
<name>C5BZ06_BEUC1</name>
<keyword evidence="3" id="KW-1185">Reference proteome</keyword>
<dbReference type="Pfam" id="PF01547">
    <property type="entry name" value="SBP_bac_1"/>
    <property type="match status" value="1"/>
</dbReference>
<sequence>MTHGTAERAPDPGARGPSRRTMMQGTLGAGALVAAGSLSSCAGSIAGAATSGTLVRIWDLLGGSDGQIMGEIVDEVRVELPDISIDRTTLAWGAPYYTKLAMASTGGRAPEAAVMHLSRLIGYAPGGLLEPFDMDMLEQVGIRESDIPAALFERCLFQDEMYALPLDTHPFITFYNPAIAEPAGLLNPDGTLIEITSPDEFLDAGRAMADVTGAQGIAYGYLSDPAQAWRLFWGLYGQSGAEYDFTPGQDVGFDDGTAVELLEFMQSMLDGTVAAPNSDYGSAIANFTTEQAGLILSGVWEKTSLQGAFPDLGGSPVPVMFGTPAAFGDSHSYVLPRQLTPNPARREATYEVLGAILKQGLTWAGAGHIPSLIPVVESPEYQDLVPQSNYAQAAESIFLDPPVWFAGSGSDFQNRMCQAMQTALQGLGSARDSVDTMIREMNTFLATPAPA</sequence>